<keyword evidence="7 8" id="KW-0874">Quinone</keyword>
<dbReference type="InterPro" id="IPR023043">
    <property type="entry name" value="NAD(P)H_OxRDtase_bac/plastid"/>
</dbReference>
<feature type="transmembrane region" description="Helical" evidence="7">
    <location>
        <begin position="12"/>
        <end position="33"/>
    </location>
</feature>
<protein>
    <recommendedName>
        <fullName evidence="7">NADH-quinone oxidoreductase subunit A</fullName>
        <ecNumber evidence="7">7.1.1.-</ecNumber>
    </recommendedName>
    <alternativeName>
        <fullName evidence="7">NADH dehydrogenase I subunit A</fullName>
    </alternativeName>
    <alternativeName>
        <fullName evidence="7">NDH-1 subunit A</fullName>
    </alternativeName>
    <alternativeName>
        <fullName evidence="7">NUO1</fullName>
    </alternativeName>
</protein>
<organism evidence="9 10">
    <name type="scientific">Roseivirga seohaensis subsp. aquiponti</name>
    <dbReference type="NCBI Taxonomy" id="1566026"/>
    <lineage>
        <taxon>Bacteria</taxon>
        <taxon>Pseudomonadati</taxon>
        <taxon>Bacteroidota</taxon>
        <taxon>Cytophagia</taxon>
        <taxon>Cytophagales</taxon>
        <taxon>Roseivirgaceae</taxon>
        <taxon>Roseivirga</taxon>
    </lineage>
</organism>
<dbReference type="Gene3D" id="1.20.58.1610">
    <property type="entry name" value="NADH:ubiquinone/plastoquinone oxidoreductase, chain 3"/>
    <property type="match status" value="1"/>
</dbReference>
<dbReference type="GO" id="GO:0050136">
    <property type="term" value="F:NADH dehydrogenase (quinone) (non-electrogenic) activity"/>
    <property type="evidence" value="ECO:0007669"/>
    <property type="project" value="UniProtKB-UniRule"/>
</dbReference>
<dbReference type="InterPro" id="IPR000440">
    <property type="entry name" value="NADH_UbQ/plastoQ_OxRdtase_su3"/>
</dbReference>
<comment type="subcellular location">
    <subcellularLocation>
        <location evidence="7 8">Cell membrane</location>
        <topology evidence="7 8">Multi-pass membrane protein</topology>
    </subcellularLocation>
    <subcellularLocation>
        <location evidence="1">Membrane</location>
        <topology evidence="1">Multi-pass membrane protein</topology>
    </subcellularLocation>
</comment>
<dbReference type="HAMAP" id="MF_01394">
    <property type="entry name" value="NDH1_NuoA"/>
    <property type="match status" value="1"/>
</dbReference>
<evidence type="ECO:0000256" key="7">
    <source>
        <dbReference type="HAMAP-Rule" id="MF_01394"/>
    </source>
</evidence>
<dbReference type="PANTHER" id="PTHR11058:SF9">
    <property type="entry name" value="NADH-UBIQUINONE OXIDOREDUCTASE CHAIN 3"/>
    <property type="match status" value="1"/>
</dbReference>
<reference evidence="10" key="1">
    <citation type="submission" date="2014-11" db="EMBL/GenBank/DDBJ databases">
        <title>Genome sequencing of Roseivirga sp. D-25.</title>
        <authorList>
            <person name="Selvaratnam C."/>
            <person name="Thevarajoo S."/>
            <person name="Goh K.M."/>
            <person name="Eee R."/>
            <person name="Chan K.-G."/>
            <person name="Chong C.S."/>
        </authorList>
    </citation>
    <scope>NUCLEOTIDE SEQUENCE [LARGE SCALE GENOMIC DNA]</scope>
    <source>
        <strain evidence="10">D-25</strain>
    </source>
</reference>
<dbReference type="GO" id="GO:0048038">
    <property type="term" value="F:quinone binding"/>
    <property type="evidence" value="ECO:0007669"/>
    <property type="project" value="UniProtKB-KW"/>
</dbReference>
<dbReference type="AlphaFoldDB" id="A0A0L8AK03"/>
<dbReference type="GO" id="GO:0008137">
    <property type="term" value="F:NADH dehydrogenase (ubiquinone) activity"/>
    <property type="evidence" value="ECO:0007669"/>
    <property type="project" value="InterPro"/>
</dbReference>
<evidence type="ECO:0000256" key="8">
    <source>
        <dbReference type="RuleBase" id="RU003639"/>
    </source>
</evidence>
<dbReference type="Pfam" id="PF00507">
    <property type="entry name" value="Oxidored_q4"/>
    <property type="match status" value="1"/>
</dbReference>
<dbReference type="RefSeq" id="WP_053223882.1">
    <property type="nucleotide sequence ID" value="NZ_JSVA01000011.1"/>
</dbReference>
<dbReference type="OrthoDB" id="9791970at2"/>
<keyword evidence="3 7" id="KW-0813">Transport</keyword>
<evidence type="ECO:0000256" key="1">
    <source>
        <dbReference type="ARBA" id="ARBA00004141"/>
    </source>
</evidence>
<keyword evidence="10" id="KW-1185">Reference proteome</keyword>
<dbReference type="Proteomes" id="UP000036908">
    <property type="component" value="Unassembled WGS sequence"/>
</dbReference>
<name>A0A0L8AK03_9BACT</name>
<evidence type="ECO:0000256" key="5">
    <source>
        <dbReference type="ARBA" id="ARBA00022989"/>
    </source>
</evidence>
<accession>A0A0L8AK03</accession>
<dbReference type="EC" id="7.1.1.-" evidence="7"/>
<dbReference type="InterPro" id="IPR038430">
    <property type="entry name" value="NDAH_ubi_oxred_su3_sf"/>
</dbReference>
<evidence type="ECO:0000256" key="4">
    <source>
        <dbReference type="ARBA" id="ARBA00022692"/>
    </source>
</evidence>
<evidence type="ECO:0000256" key="6">
    <source>
        <dbReference type="ARBA" id="ARBA00023136"/>
    </source>
</evidence>
<dbReference type="GO" id="GO:0005886">
    <property type="term" value="C:plasma membrane"/>
    <property type="evidence" value="ECO:0007669"/>
    <property type="project" value="UniProtKB-SubCell"/>
</dbReference>
<sequence length="155" mass="17874">MIEPNLTEFGTVLIFILGAITFVSVGLIAASIIRPKKPNYEKLTTYESGEETIGTAWGQFNIKFYIVAIIFLLFEVEIIYLFPWAVIFGDKELIQGTDYTWAWFAITEMFIFIFILALGLAYAWRKGYLDWVKPVNRASDFKSPIPAEAYQKYRD</sequence>
<dbReference type="EMBL" id="JSVA01000011">
    <property type="protein sequence ID" value="KOF02547.1"/>
    <property type="molecule type" value="Genomic_DNA"/>
</dbReference>
<evidence type="ECO:0000256" key="3">
    <source>
        <dbReference type="ARBA" id="ARBA00022448"/>
    </source>
</evidence>
<keyword evidence="4 7" id="KW-0812">Transmembrane</keyword>
<dbReference type="GO" id="GO:0030964">
    <property type="term" value="C:NADH dehydrogenase complex"/>
    <property type="evidence" value="ECO:0007669"/>
    <property type="project" value="TreeGrafter"/>
</dbReference>
<proteinExistence type="inferred from homology"/>
<evidence type="ECO:0000256" key="2">
    <source>
        <dbReference type="ARBA" id="ARBA00008472"/>
    </source>
</evidence>
<dbReference type="PANTHER" id="PTHR11058">
    <property type="entry name" value="NADH-UBIQUINONE OXIDOREDUCTASE CHAIN 3"/>
    <property type="match status" value="1"/>
</dbReference>
<comment type="catalytic activity">
    <reaction evidence="7 8">
        <text>a quinone + NADH + 5 H(+)(in) = a quinol + NAD(+) + 4 H(+)(out)</text>
        <dbReference type="Rhea" id="RHEA:57888"/>
        <dbReference type="ChEBI" id="CHEBI:15378"/>
        <dbReference type="ChEBI" id="CHEBI:24646"/>
        <dbReference type="ChEBI" id="CHEBI:57540"/>
        <dbReference type="ChEBI" id="CHEBI:57945"/>
        <dbReference type="ChEBI" id="CHEBI:132124"/>
    </reaction>
</comment>
<evidence type="ECO:0000313" key="9">
    <source>
        <dbReference type="EMBL" id="KOF02547.1"/>
    </source>
</evidence>
<evidence type="ECO:0000313" key="10">
    <source>
        <dbReference type="Proteomes" id="UP000036908"/>
    </source>
</evidence>
<dbReference type="PATRIC" id="fig|1566026.4.peg.585"/>
<feature type="transmembrane region" description="Helical" evidence="7">
    <location>
        <begin position="64"/>
        <end position="89"/>
    </location>
</feature>
<comment type="caution">
    <text evidence="9">The sequence shown here is derived from an EMBL/GenBank/DDBJ whole genome shotgun (WGS) entry which is preliminary data.</text>
</comment>
<feature type="transmembrane region" description="Helical" evidence="7">
    <location>
        <begin position="101"/>
        <end position="124"/>
    </location>
</feature>
<comment type="subunit">
    <text evidence="7">NDH-1 is composed of 14 different subunits. Subunits NuoA, H, J, K, L, M, N constitute the membrane sector of the complex.</text>
</comment>
<keyword evidence="5 7" id="KW-1133">Transmembrane helix</keyword>
<comment type="function">
    <text evidence="7">NDH-1 shuttles electrons from NADH, via FMN and iron-sulfur (Fe-S) centers, to quinones in the respiratory chain. The immediate electron acceptor for the enzyme in this species is believed to be a menaquinone. Couples the redox reaction to proton translocation (for every two electrons transferred, four hydrogen ions are translocated across the cytoplasmic membrane), and thus conserves the redox energy in a proton gradient.</text>
</comment>
<keyword evidence="7 8" id="KW-0520">NAD</keyword>
<comment type="similarity">
    <text evidence="2 7 8">Belongs to the complex I subunit 3 family.</text>
</comment>
<keyword evidence="7" id="KW-1003">Cell membrane</keyword>
<gene>
    <name evidence="7" type="primary">nuoA</name>
    <name evidence="9" type="ORF">OB69_11495</name>
</gene>
<keyword evidence="7" id="KW-1278">Translocase</keyword>
<keyword evidence="6 7" id="KW-0472">Membrane</keyword>